<keyword evidence="9 14" id="KW-0560">Oxidoreductase</keyword>
<dbReference type="PANTHER" id="PTHR46300">
    <property type="entry name" value="P450, PUTATIVE (EUROFUNG)-RELATED-RELATED"/>
    <property type="match status" value="1"/>
</dbReference>
<reference evidence="15" key="1">
    <citation type="submission" date="2020-05" db="EMBL/GenBank/DDBJ databases">
        <title>Evolutionary and genomic comparisons of hybrid uninucleate and nonhybrid Rhizoctonia fungi.</title>
        <authorList>
            <person name="Li C."/>
            <person name="Chen X."/>
        </authorList>
    </citation>
    <scope>NUCLEOTIDE SEQUENCE</scope>
    <source>
        <strain evidence="15">AG-1 IA</strain>
    </source>
</reference>
<comment type="pathway">
    <text evidence="3">Secondary metabolite biosynthesis.</text>
</comment>
<dbReference type="Pfam" id="PF00067">
    <property type="entry name" value="p450"/>
    <property type="match status" value="1"/>
</dbReference>
<keyword evidence="10 13" id="KW-0408">Iron</keyword>
<keyword evidence="11 14" id="KW-0503">Monooxygenase</keyword>
<keyword evidence="8" id="KW-1133">Transmembrane helix</keyword>
<dbReference type="GO" id="GO:0020037">
    <property type="term" value="F:heme binding"/>
    <property type="evidence" value="ECO:0007669"/>
    <property type="project" value="InterPro"/>
</dbReference>
<dbReference type="PROSITE" id="PS00086">
    <property type="entry name" value="CYTOCHROME_P450"/>
    <property type="match status" value="1"/>
</dbReference>
<comment type="similarity">
    <text evidence="4 14">Belongs to the cytochrome P450 family.</text>
</comment>
<feature type="binding site" description="axial binding residue" evidence="13">
    <location>
        <position position="388"/>
    </location>
    <ligand>
        <name>heme</name>
        <dbReference type="ChEBI" id="CHEBI:30413"/>
    </ligand>
    <ligandPart>
        <name>Fe</name>
        <dbReference type="ChEBI" id="CHEBI:18248"/>
    </ligandPart>
</feature>
<dbReference type="PRINTS" id="PR00463">
    <property type="entry name" value="EP450I"/>
</dbReference>
<organism evidence="15 16">
    <name type="scientific">Rhizoctonia solani</name>
    <dbReference type="NCBI Taxonomy" id="456999"/>
    <lineage>
        <taxon>Eukaryota</taxon>
        <taxon>Fungi</taxon>
        <taxon>Dikarya</taxon>
        <taxon>Basidiomycota</taxon>
        <taxon>Agaricomycotina</taxon>
        <taxon>Agaricomycetes</taxon>
        <taxon>Cantharellales</taxon>
        <taxon>Ceratobasidiaceae</taxon>
        <taxon>Rhizoctonia</taxon>
    </lineage>
</organism>
<evidence type="ECO:0000256" key="6">
    <source>
        <dbReference type="ARBA" id="ARBA00022692"/>
    </source>
</evidence>
<evidence type="ECO:0000256" key="13">
    <source>
        <dbReference type="PIRSR" id="PIRSR602401-1"/>
    </source>
</evidence>
<dbReference type="EMBL" id="CP059660">
    <property type="protein sequence ID" value="QRW18535.1"/>
    <property type="molecule type" value="Genomic_DNA"/>
</dbReference>
<evidence type="ECO:0000256" key="2">
    <source>
        <dbReference type="ARBA" id="ARBA00004370"/>
    </source>
</evidence>
<dbReference type="KEGG" id="rsx:RhiXN_03459"/>
<evidence type="ECO:0000256" key="14">
    <source>
        <dbReference type="RuleBase" id="RU000461"/>
    </source>
</evidence>
<sequence length="448" mass="50015">MFDFTNPVNILAIGLGLALLLHMLKRRASTCPLPPSVQSYPLIGHLFSAPTSNDHLGFIEIGNRLKTSIFTLKSFGQTTIVLNSIEDATNLLKNRSAIYSDRYCAPMLGDPLLMDSGNFIDFLGYNDRLRKCRRLMHPWLNKKACESFHESQVQDARLLLQKLMLCGRTSSEVLYKEVFRALSGTLLHSIYGYRISGEDDPLIKEAIHKTKEGIASGDYERSIIESSVYEAKALGLSSEETDNYLSYIGISLYLGGAETTYNVILVFFLAIMHFPESQRKAQAEIDEILGDTRLPGMEDMQRLPYTNRLIQETLRWRPILPLGIPHAVSKDDFYQGFLIPKGATVVGNIWAMSRDKRFYKDAEESDPDRFLDSSIPPCPIFGFGRRECPGVHFAESSLFSIIASVLAAFNIKAPDSRRLTAPGLGDYPDPGNKSNYVASAGSDFGLQV</sequence>
<dbReference type="InterPro" id="IPR036396">
    <property type="entry name" value="Cyt_P450_sf"/>
</dbReference>
<evidence type="ECO:0000256" key="1">
    <source>
        <dbReference type="ARBA" id="ARBA00001971"/>
    </source>
</evidence>
<dbReference type="RefSeq" id="XP_043178772.1">
    <property type="nucleotide sequence ID" value="XM_043323276.1"/>
</dbReference>
<dbReference type="GO" id="GO:0005506">
    <property type="term" value="F:iron ion binding"/>
    <property type="evidence" value="ECO:0007669"/>
    <property type="project" value="InterPro"/>
</dbReference>
<comment type="subcellular location">
    <subcellularLocation>
        <location evidence="2">Membrane</location>
    </subcellularLocation>
</comment>
<evidence type="ECO:0000313" key="16">
    <source>
        <dbReference type="Proteomes" id="UP000650533"/>
    </source>
</evidence>
<dbReference type="InterPro" id="IPR017972">
    <property type="entry name" value="Cyt_P450_CS"/>
</dbReference>
<evidence type="ECO:0000313" key="15">
    <source>
        <dbReference type="EMBL" id="QRW18535.1"/>
    </source>
</evidence>
<name>A0A8H8NS73_9AGAM</name>
<gene>
    <name evidence="15" type="ORF">RhiXN_03459</name>
</gene>
<evidence type="ECO:0000256" key="8">
    <source>
        <dbReference type="ARBA" id="ARBA00022989"/>
    </source>
</evidence>
<dbReference type="InterPro" id="IPR002401">
    <property type="entry name" value="Cyt_P450_E_grp-I"/>
</dbReference>
<dbReference type="PANTHER" id="PTHR46300:SF2">
    <property type="entry name" value="CYTOCHROME P450 MONOOXYGENASE ALNH-RELATED"/>
    <property type="match status" value="1"/>
</dbReference>
<evidence type="ECO:0000256" key="3">
    <source>
        <dbReference type="ARBA" id="ARBA00005179"/>
    </source>
</evidence>
<dbReference type="GO" id="GO:0004497">
    <property type="term" value="F:monooxygenase activity"/>
    <property type="evidence" value="ECO:0007669"/>
    <property type="project" value="UniProtKB-KW"/>
</dbReference>
<keyword evidence="5 13" id="KW-0349">Heme</keyword>
<proteinExistence type="inferred from homology"/>
<dbReference type="GO" id="GO:0016705">
    <property type="term" value="F:oxidoreductase activity, acting on paired donors, with incorporation or reduction of molecular oxygen"/>
    <property type="evidence" value="ECO:0007669"/>
    <property type="project" value="InterPro"/>
</dbReference>
<evidence type="ECO:0000256" key="5">
    <source>
        <dbReference type="ARBA" id="ARBA00022617"/>
    </source>
</evidence>
<dbReference type="SUPFAM" id="SSF48264">
    <property type="entry name" value="Cytochrome P450"/>
    <property type="match status" value="1"/>
</dbReference>
<dbReference type="GO" id="GO:0016020">
    <property type="term" value="C:membrane"/>
    <property type="evidence" value="ECO:0007669"/>
    <property type="project" value="UniProtKB-SubCell"/>
</dbReference>
<evidence type="ECO:0000256" key="7">
    <source>
        <dbReference type="ARBA" id="ARBA00022723"/>
    </source>
</evidence>
<keyword evidence="6" id="KW-0812">Transmembrane</keyword>
<accession>A0A8H8NS73</accession>
<comment type="cofactor">
    <cofactor evidence="1 13">
        <name>heme</name>
        <dbReference type="ChEBI" id="CHEBI:30413"/>
    </cofactor>
</comment>
<evidence type="ECO:0000256" key="11">
    <source>
        <dbReference type="ARBA" id="ARBA00023033"/>
    </source>
</evidence>
<evidence type="ECO:0000256" key="9">
    <source>
        <dbReference type="ARBA" id="ARBA00023002"/>
    </source>
</evidence>
<keyword evidence="7 13" id="KW-0479">Metal-binding</keyword>
<evidence type="ECO:0000256" key="10">
    <source>
        <dbReference type="ARBA" id="ARBA00023004"/>
    </source>
</evidence>
<keyword evidence="12" id="KW-0472">Membrane</keyword>
<dbReference type="Gene3D" id="1.10.630.10">
    <property type="entry name" value="Cytochrome P450"/>
    <property type="match status" value="1"/>
</dbReference>
<dbReference type="InterPro" id="IPR001128">
    <property type="entry name" value="Cyt_P450"/>
</dbReference>
<protein>
    <submittedName>
        <fullName evidence="15">Cytochrome P450 family protein</fullName>
    </submittedName>
</protein>
<dbReference type="InterPro" id="IPR050364">
    <property type="entry name" value="Cytochrome_P450_fung"/>
</dbReference>
<dbReference type="Proteomes" id="UP000650533">
    <property type="component" value="Chromosome 3"/>
</dbReference>
<evidence type="ECO:0000256" key="4">
    <source>
        <dbReference type="ARBA" id="ARBA00010617"/>
    </source>
</evidence>
<dbReference type="AlphaFoldDB" id="A0A8H8NS73"/>
<evidence type="ECO:0000256" key="12">
    <source>
        <dbReference type="ARBA" id="ARBA00023136"/>
    </source>
</evidence>
<dbReference type="GeneID" id="67025739"/>